<proteinExistence type="predicted"/>
<reference evidence="1 2" key="1">
    <citation type="submission" date="2016-10" db="EMBL/GenBank/DDBJ databases">
        <authorList>
            <person name="de Groot N.N."/>
        </authorList>
    </citation>
    <scope>NUCLEOTIDE SEQUENCE [LARGE SCALE GENOMIC DNA]</scope>
    <source>
        <strain evidence="1 2">CPCC 202699</strain>
    </source>
</reference>
<name>A0A1H3NA25_9PSEU</name>
<dbReference type="STRING" id="589385.SAMN05421504_107202"/>
<dbReference type="Proteomes" id="UP000199515">
    <property type="component" value="Unassembled WGS sequence"/>
</dbReference>
<gene>
    <name evidence="1" type="ORF">SAMN05421504_107202</name>
</gene>
<dbReference type="InterPro" id="IPR009351">
    <property type="entry name" value="AlkZ-like"/>
</dbReference>
<keyword evidence="2" id="KW-1185">Reference proteome</keyword>
<protein>
    <submittedName>
        <fullName evidence="1">Winged helix DNA-binding domain-containing protein</fullName>
    </submittedName>
</protein>
<dbReference type="Pfam" id="PF06224">
    <property type="entry name" value="AlkZ-like"/>
    <property type="match status" value="1"/>
</dbReference>
<evidence type="ECO:0000313" key="1">
    <source>
        <dbReference type="EMBL" id="SDY85797.1"/>
    </source>
</evidence>
<dbReference type="GO" id="GO:0003677">
    <property type="term" value="F:DNA binding"/>
    <property type="evidence" value="ECO:0007669"/>
    <property type="project" value="UniProtKB-KW"/>
</dbReference>
<sequence>MTDRLSRRALNRATLERQLLLRRAKMSALEAIEHLGGLQAQAPFPPYYALWTRLQGFKQEELSRLLLDREVVRIALMRGTVHLVTAADALAWRPLLQRIYDRDLEANTQHARHLKDLDHDQLAKTARDLLAERPHSTTELGTALATHWPDRPTASLTHGARGLLPLIQVPPRGIWGKSGQTTYVTAEHWLGRPLDTKAEPAQLILRYLAAFGPATVQDVQAWAGITRLGEIAATLDLRKYRDEDGRELLDLPHATVPDPDTPAPPRLLGPFDQTLLSYADRTRVISDPYRKRMITQNGLVKGALLAGGQVKGWWETKKSTITLTPFEKLPKRDLAALESAADRLIRWAEPHAETHTVQVTPD</sequence>
<organism evidence="1 2">
    <name type="scientific">Amycolatopsis xylanica</name>
    <dbReference type="NCBI Taxonomy" id="589385"/>
    <lineage>
        <taxon>Bacteria</taxon>
        <taxon>Bacillati</taxon>
        <taxon>Actinomycetota</taxon>
        <taxon>Actinomycetes</taxon>
        <taxon>Pseudonocardiales</taxon>
        <taxon>Pseudonocardiaceae</taxon>
        <taxon>Amycolatopsis</taxon>
    </lineage>
</organism>
<accession>A0A1H3NA25</accession>
<dbReference type="RefSeq" id="WP_245757579.1">
    <property type="nucleotide sequence ID" value="NZ_FNON01000007.1"/>
</dbReference>
<dbReference type="PANTHER" id="PTHR38479">
    <property type="entry name" value="LMO0824 PROTEIN"/>
    <property type="match status" value="1"/>
</dbReference>
<dbReference type="PANTHER" id="PTHR38479:SF2">
    <property type="entry name" value="WINGED HELIX DNA-BINDING DOMAIN-CONTAINING PROTEIN"/>
    <property type="match status" value="1"/>
</dbReference>
<dbReference type="EMBL" id="FNON01000007">
    <property type="protein sequence ID" value="SDY85797.1"/>
    <property type="molecule type" value="Genomic_DNA"/>
</dbReference>
<keyword evidence="1" id="KW-0238">DNA-binding</keyword>
<dbReference type="AlphaFoldDB" id="A0A1H3NA25"/>
<evidence type="ECO:0000313" key="2">
    <source>
        <dbReference type="Proteomes" id="UP000199515"/>
    </source>
</evidence>